<dbReference type="GO" id="GO:0033617">
    <property type="term" value="P:mitochondrial respiratory chain complex IV assembly"/>
    <property type="evidence" value="ECO:0007669"/>
    <property type="project" value="TreeGrafter"/>
</dbReference>
<sequence length="144" mass="15947">MSATSKITLGMAVTVSTAIIGYVHYKQAADRLKLHDGVLRDVEQQQRRKHENRYALQQQIDITKQLKAQEQVVDITKELEGKEQVDISKLHEVQQSSAEKTPLVESAPCKCKCCSTTLAGCSKQQHQQAGAEESIGDEEATPKV</sequence>
<keyword evidence="3" id="KW-0809">Transit peptide</keyword>
<evidence type="ECO:0000313" key="7">
    <source>
        <dbReference type="Proteomes" id="UP001652661"/>
    </source>
</evidence>
<dbReference type="PANTHER" id="PTHR28163:SF1">
    <property type="entry name" value="PROTEIN PET117 HOMOLOG, MITOCHONDRIAL"/>
    <property type="match status" value="1"/>
</dbReference>
<keyword evidence="6" id="KW-1133">Transmembrane helix</keyword>
<comment type="similarity">
    <text evidence="2">Belongs to the PET117 family.</text>
</comment>
<dbReference type="PANTHER" id="PTHR28163">
    <property type="entry name" value="PROTEIN PET117 HOMOLOG, MITOCHONDRIAL"/>
    <property type="match status" value="1"/>
</dbReference>
<evidence type="ECO:0000313" key="8">
    <source>
        <dbReference type="RefSeq" id="XP_017021855.1"/>
    </source>
</evidence>
<evidence type="ECO:0000256" key="4">
    <source>
        <dbReference type="ARBA" id="ARBA00023128"/>
    </source>
</evidence>
<keyword evidence="4" id="KW-0496">Mitochondrion</keyword>
<evidence type="ECO:0000256" key="3">
    <source>
        <dbReference type="ARBA" id="ARBA00022946"/>
    </source>
</evidence>
<evidence type="ECO:0000256" key="1">
    <source>
        <dbReference type="ARBA" id="ARBA00004173"/>
    </source>
</evidence>
<evidence type="ECO:0000256" key="2">
    <source>
        <dbReference type="ARBA" id="ARBA00008197"/>
    </source>
</evidence>
<feature type="region of interest" description="Disordered" evidence="5">
    <location>
        <begin position="125"/>
        <end position="144"/>
    </location>
</feature>
<keyword evidence="6" id="KW-0472">Membrane</keyword>
<feature type="compositionally biased region" description="Acidic residues" evidence="5">
    <location>
        <begin position="134"/>
        <end position="144"/>
    </location>
</feature>
<name>A0A6P4I152_DROKI</name>
<dbReference type="RefSeq" id="XP_017021855.1">
    <property type="nucleotide sequence ID" value="XM_017166366.3"/>
</dbReference>
<gene>
    <name evidence="8" type="primary">LOC108074343</name>
</gene>
<accession>A0A6P4I152</accession>
<protein>
    <submittedName>
        <fullName evidence="8">Protein PET117 homolog, mitochondrial</fullName>
    </submittedName>
</protein>
<evidence type="ECO:0000256" key="6">
    <source>
        <dbReference type="SAM" id="Phobius"/>
    </source>
</evidence>
<dbReference type="InterPro" id="IPR031568">
    <property type="entry name" value="Pet117"/>
</dbReference>
<dbReference type="OrthoDB" id="76305at2759"/>
<feature type="transmembrane region" description="Helical" evidence="6">
    <location>
        <begin position="6"/>
        <end position="25"/>
    </location>
</feature>
<keyword evidence="6" id="KW-0812">Transmembrane</keyword>
<dbReference type="Proteomes" id="UP001652661">
    <property type="component" value="Chromosome 2L"/>
</dbReference>
<organism evidence="7 8">
    <name type="scientific">Drosophila kikkawai</name>
    <name type="common">Fruit fly</name>
    <dbReference type="NCBI Taxonomy" id="30033"/>
    <lineage>
        <taxon>Eukaryota</taxon>
        <taxon>Metazoa</taxon>
        <taxon>Ecdysozoa</taxon>
        <taxon>Arthropoda</taxon>
        <taxon>Hexapoda</taxon>
        <taxon>Insecta</taxon>
        <taxon>Pterygota</taxon>
        <taxon>Neoptera</taxon>
        <taxon>Endopterygota</taxon>
        <taxon>Diptera</taxon>
        <taxon>Brachycera</taxon>
        <taxon>Muscomorpha</taxon>
        <taxon>Ephydroidea</taxon>
        <taxon>Drosophilidae</taxon>
        <taxon>Drosophila</taxon>
        <taxon>Sophophora</taxon>
    </lineage>
</organism>
<keyword evidence="7" id="KW-1185">Reference proteome</keyword>
<comment type="subcellular location">
    <subcellularLocation>
        <location evidence="1">Mitochondrion</location>
    </subcellularLocation>
</comment>
<dbReference type="Pfam" id="PF15786">
    <property type="entry name" value="PET117"/>
    <property type="match status" value="1"/>
</dbReference>
<dbReference type="GO" id="GO:0005739">
    <property type="term" value="C:mitochondrion"/>
    <property type="evidence" value="ECO:0007669"/>
    <property type="project" value="UniProtKB-SubCell"/>
</dbReference>
<evidence type="ECO:0000256" key="5">
    <source>
        <dbReference type="SAM" id="MobiDB-lite"/>
    </source>
</evidence>
<proteinExistence type="inferred from homology"/>
<reference evidence="7" key="1">
    <citation type="submission" date="2025-05" db="UniProtKB">
        <authorList>
            <consortium name="RefSeq"/>
        </authorList>
    </citation>
    <scope>NUCLEOTIDE SEQUENCE [LARGE SCALE GENOMIC DNA]</scope>
    <source>
        <strain evidence="7">14028-0561.14</strain>
    </source>
</reference>
<reference evidence="8" key="2">
    <citation type="submission" date="2025-08" db="UniProtKB">
        <authorList>
            <consortium name="RefSeq"/>
        </authorList>
    </citation>
    <scope>IDENTIFICATION</scope>
    <source>
        <strain evidence="8">14028-0561.14</strain>
        <tissue evidence="8">Whole fly</tissue>
    </source>
</reference>
<dbReference type="AlphaFoldDB" id="A0A6P4I152"/>
<dbReference type="GeneID" id="108074343"/>